<protein>
    <submittedName>
        <fullName evidence="2">Uncharacterized protein</fullName>
    </submittedName>
</protein>
<evidence type="ECO:0000313" key="2">
    <source>
        <dbReference type="EMBL" id="RRT38069.1"/>
    </source>
</evidence>
<feature type="region of interest" description="Disordered" evidence="1">
    <location>
        <begin position="58"/>
        <end position="107"/>
    </location>
</feature>
<dbReference type="EMBL" id="AMZH03021589">
    <property type="protein sequence ID" value="RRT38069.1"/>
    <property type="molecule type" value="Genomic_DNA"/>
</dbReference>
<sequence length="139" mass="15054">AWDCVIPPGTRSTVVLSLSEGVALIGSEARNALAQQRLKVILFFYLLCTTVDVIASTAEKRPSTGEEASLKKKKATPKQPADASGSTTRSPVEKGKEPMEIEEAPERGYTIRDLCEVEDRAGVDKYSASIMTRLKIVKG</sequence>
<dbReference type="AlphaFoldDB" id="A0A426XF13"/>
<dbReference type="Proteomes" id="UP000287651">
    <property type="component" value="Unassembled WGS sequence"/>
</dbReference>
<evidence type="ECO:0000256" key="1">
    <source>
        <dbReference type="SAM" id="MobiDB-lite"/>
    </source>
</evidence>
<feature type="compositionally biased region" description="Basic and acidic residues" evidence="1">
    <location>
        <begin position="58"/>
        <end position="70"/>
    </location>
</feature>
<feature type="compositionally biased region" description="Basic and acidic residues" evidence="1">
    <location>
        <begin position="91"/>
        <end position="107"/>
    </location>
</feature>
<comment type="caution">
    <text evidence="2">The sequence shown here is derived from an EMBL/GenBank/DDBJ whole genome shotgun (WGS) entry which is preliminary data.</text>
</comment>
<gene>
    <name evidence="2" type="ORF">B296_00041339</name>
</gene>
<reference evidence="2 3" key="1">
    <citation type="journal article" date="2014" name="Agronomy (Basel)">
        <title>A Draft Genome Sequence for Ensete ventricosum, the Drought-Tolerant Tree Against Hunger.</title>
        <authorList>
            <person name="Harrison J."/>
            <person name="Moore K.A."/>
            <person name="Paszkiewicz K."/>
            <person name="Jones T."/>
            <person name="Grant M."/>
            <person name="Ambacheew D."/>
            <person name="Muzemil S."/>
            <person name="Studholme D.J."/>
        </authorList>
    </citation>
    <scope>NUCLEOTIDE SEQUENCE [LARGE SCALE GENOMIC DNA]</scope>
</reference>
<proteinExistence type="predicted"/>
<evidence type="ECO:0000313" key="3">
    <source>
        <dbReference type="Proteomes" id="UP000287651"/>
    </source>
</evidence>
<name>A0A426XF13_ENSVE</name>
<accession>A0A426XF13</accession>
<organism evidence="2 3">
    <name type="scientific">Ensete ventricosum</name>
    <name type="common">Abyssinian banana</name>
    <name type="synonym">Musa ensete</name>
    <dbReference type="NCBI Taxonomy" id="4639"/>
    <lineage>
        <taxon>Eukaryota</taxon>
        <taxon>Viridiplantae</taxon>
        <taxon>Streptophyta</taxon>
        <taxon>Embryophyta</taxon>
        <taxon>Tracheophyta</taxon>
        <taxon>Spermatophyta</taxon>
        <taxon>Magnoliopsida</taxon>
        <taxon>Liliopsida</taxon>
        <taxon>Zingiberales</taxon>
        <taxon>Musaceae</taxon>
        <taxon>Ensete</taxon>
    </lineage>
</organism>
<feature type="non-terminal residue" evidence="2">
    <location>
        <position position="1"/>
    </location>
</feature>